<accession>A0A6L8LW88</accession>
<dbReference type="AlphaFoldDB" id="A0A6L8LW88"/>
<evidence type="ECO:0000256" key="2">
    <source>
        <dbReference type="ARBA" id="ARBA00023125"/>
    </source>
</evidence>
<dbReference type="InterPro" id="IPR011051">
    <property type="entry name" value="RmlC_Cupin_sf"/>
</dbReference>
<dbReference type="EMBL" id="WWEU01000004">
    <property type="protein sequence ID" value="MYM60381.1"/>
    <property type="molecule type" value="Genomic_DNA"/>
</dbReference>
<dbReference type="GO" id="GO:0043565">
    <property type="term" value="F:sequence-specific DNA binding"/>
    <property type="evidence" value="ECO:0007669"/>
    <property type="project" value="InterPro"/>
</dbReference>
<dbReference type="PANTHER" id="PTHR46796">
    <property type="entry name" value="HTH-TYPE TRANSCRIPTIONAL ACTIVATOR RHAS-RELATED"/>
    <property type="match status" value="1"/>
</dbReference>
<dbReference type="PROSITE" id="PS01124">
    <property type="entry name" value="HTH_ARAC_FAMILY_2"/>
    <property type="match status" value="1"/>
</dbReference>
<gene>
    <name evidence="5" type="ORF">GTG28_14195</name>
</gene>
<name>A0A6L8LW88_9VIBR</name>
<comment type="caution">
    <text evidence="5">The sequence shown here is derived from an EMBL/GenBank/DDBJ whole genome shotgun (WGS) entry which is preliminary data.</text>
</comment>
<dbReference type="InterPro" id="IPR014710">
    <property type="entry name" value="RmlC-like_jellyroll"/>
</dbReference>
<dbReference type="PANTHER" id="PTHR46796:SF10">
    <property type="entry name" value="TRANSCRIPTIONAL ACTIVATOR FEAR"/>
    <property type="match status" value="1"/>
</dbReference>
<dbReference type="GO" id="GO:0003700">
    <property type="term" value="F:DNA-binding transcription factor activity"/>
    <property type="evidence" value="ECO:0007669"/>
    <property type="project" value="InterPro"/>
</dbReference>
<dbReference type="SUPFAM" id="SSF46689">
    <property type="entry name" value="Homeodomain-like"/>
    <property type="match status" value="2"/>
</dbReference>
<dbReference type="SUPFAM" id="SSF51182">
    <property type="entry name" value="RmlC-like cupins"/>
    <property type="match status" value="1"/>
</dbReference>
<evidence type="ECO:0000256" key="1">
    <source>
        <dbReference type="ARBA" id="ARBA00023015"/>
    </source>
</evidence>
<feature type="domain" description="HTH araC/xylS-type" evidence="4">
    <location>
        <begin position="139"/>
        <end position="236"/>
    </location>
</feature>
<dbReference type="InterPro" id="IPR018060">
    <property type="entry name" value="HTH_AraC"/>
</dbReference>
<evidence type="ECO:0000259" key="4">
    <source>
        <dbReference type="PROSITE" id="PS01124"/>
    </source>
</evidence>
<dbReference type="Gene3D" id="2.60.120.10">
    <property type="entry name" value="Jelly Rolls"/>
    <property type="match status" value="1"/>
</dbReference>
<proteinExistence type="predicted"/>
<keyword evidence="6" id="KW-1185">Reference proteome</keyword>
<evidence type="ECO:0000256" key="3">
    <source>
        <dbReference type="ARBA" id="ARBA00023163"/>
    </source>
</evidence>
<organism evidence="5 6">
    <name type="scientific">Vibrio tetraodonis subsp. pristinus</name>
    <dbReference type="NCBI Taxonomy" id="2695891"/>
    <lineage>
        <taxon>Bacteria</taxon>
        <taxon>Pseudomonadati</taxon>
        <taxon>Pseudomonadota</taxon>
        <taxon>Gammaproteobacteria</taxon>
        <taxon>Vibrionales</taxon>
        <taxon>Vibrionaceae</taxon>
        <taxon>Vibrio</taxon>
    </lineage>
</organism>
<keyword evidence="1" id="KW-0805">Transcription regulation</keyword>
<dbReference type="Proteomes" id="UP000478571">
    <property type="component" value="Unassembled WGS sequence"/>
</dbReference>
<evidence type="ECO:0000313" key="5">
    <source>
        <dbReference type="EMBL" id="MYM60381.1"/>
    </source>
</evidence>
<dbReference type="Gene3D" id="1.10.10.60">
    <property type="entry name" value="Homeodomain-like"/>
    <property type="match status" value="2"/>
</dbReference>
<evidence type="ECO:0000313" key="6">
    <source>
        <dbReference type="Proteomes" id="UP000478571"/>
    </source>
</evidence>
<protein>
    <submittedName>
        <fullName evidence="5">Helix-turn-helix domain-containing protein</fullName>
    </submittedName>
</protein>
<dbReference type="InterPro" id="IPR009057">
    <property type="entry name" value="Homeodomain-like_sf"/>
</dbReference>
<sequence>MVKNSLSVRAYTRQKHGHKHDYHQLVLPVAGVIDIELESYVGSVSVGECVVIPAGICHHFRAHESARFVVADLNELPPNLLDTASLVFPISAPLLSYLSFVESQLQHRVEDTLEEFMMSMFIQLMLQQSCDMKIDRRIRLAIQVIDKDLSDEISIDSLAAKACLSPTQFKKLFKFSTGQSVMQYVAKQRMEKAKALLTHTDMPVQLISEAVGYSDLSAFSRRFSLFFGLSPKAMRG</sequence>
<dbReference type="InterPro" id="IPR050204">
    <property type="entry name" value="AraC_XylS_family_regulators"/>
</dbReference>
<dbReference type="Pfam" id="PF12833">
    <property type="entry name" value="HTH_18"/>
    <property type="match status" value="1"/>
</dbReference>
<reference evidence="5 6" key="1">
    <citation type="submission" date="2020-01" db="EMBL/GenBank/DDBJ databases">
        <title>Draft Genome Sequence of Vibrio sp. strain OCN044, Isolated from a Healthy Coral at Palmyra Atoll.</title>
        <authorList>
            <person name="Videau P."/>
            <person name="Loughran R."/>
            <person name="Esquivel A."/>
            <person name="Deadmond M."/>
            <person name="Paddock B.E."/>
            <person name="Saw J.H."/>
            <person name="Ushijima B."/>
        </authorList>
    </citation>
    <scope>NUCLEOTIDE SEQUENCE [LARGE SCALE GENOMIC DNA]</scope>
    <source>
        <strain evidence="5 6">OCN044</strain>
    </source>
</reference>
<dbReference type="SMART" id="SM00342">
    <property type="entry name" value="HTH_ARAC"/>
    <property type="match status" value="1"/>
</dbReference>
<keyword evidence="2" id="KW-0238">DNA-binding</keyword>
<keyword evidence="3" id="KW-0804">Transcription</keyword>